<evidence type="ECO:0000256" key="1">
    <source>
        <dbReference type="SAM" id="MobiDB-lite"/>
    </source>
</evidence>
<keyword evidence="3" id="KW-1185">Reference proteome</keyword>
<accession>A0AAV4WL15</accession>
<reference evidence="2 3" key="1">
    <citation type="submission" date="2021-06" db="EMBL/GenBank/DDBJ databases">
        <title>Caerostris extrusa draft genome.</title>
        <authorList>
            <person name="Kono N."/>
            <person name="Arakawa K."/>
        </authorList>
    </citation>
    <scope>NUCLEOTIDE SEQUENCE [LARGE SCALE GENOMIC DNA]</scope>
</reference>
<dbReference type="Proteomes" id="UP001054945">
    <property type="component" value="Unassembled WGS sequence"/>
</dbReference>
<dbReference type="AlphaFoldDB" id="A0AAV4WL15"/>
<comment type="caution">
    <text evidence="2">The sequence shown here is derived from an EMBL/GenBank/DDBJ whole genome shotgun (WGS) entry which is preliminary data.</text>
</comment>
<feature type="compositionally biased region" description="Polar residues" evidence="1">
    <location>
        <begin position="241"/>
        <end position="259"/>
    </location>
</feature>
<feature type="region of interest" description="Disordered" evidence="1">
    <location>
        <begin position="241"/>
        <end position="297"/>
    </location>
</feature>
<evidence type="ECO:0000313" key="3">
    <source>
        <dbReference type="Proteomes" id="UP001054945"/>
    </source>
</evidence>
<name>A0AAV4WL15_CAEEX</name>
<protein>
    <submittedName>
        <fullName evidence="2">Uncharacterized protein</fullName>
    </submittedName>
</protein>
<feature type="compositionally biased region" description="Polar residues" evidence="1">
    <location>
        <begin position="267"/>
        <end position="297"/>
    </location>
</feature>
<sequence>MGMMIKCINISRLNFSNHFILITAKCSDSFLSYPLTYEETDHSSFGLINVDEVRPNYMIPTYQTHVEYNDDLAVEGEPRHPLEQMFVEAFPKDLLAERKMIQGNYKGSDSSSEIKHKKHSYETTKITQEKLRSKHWITIMAVKYHIKNIKKAPQGYKRKLLGKNNSPMSNHEIGNKHYGNKPSVQEYIKEEYKTIPAKGRNNKGGPLQQTEITINQNRWFTKLLKLMKFTEKDQRSIFSTYQGPSSYHGSNSQTHQPSVKSYHGGLNSANHYGTHNEGSGIISSHNSFGRNGAKSNGGYNHGIKSSGISGHGHNAGYHSYKDSGYKNIGGSLHGGALNSGHYRKGNSGPSYSGHYNQPKYPELKSYAYPKHSSHSYHGSGNAGSSKNQHKEFKFWLQKYS</sequence>
<evidence type="ECO:0000313" key="2">
    <source>
        <dbReference type="EMBL" id="GIY83367.1"/>
    </source>
</evidence>
<organism evidence="2 3">
    <name type="scientific">Caerostris extrusa</name>
    <name type="common">Bark spider</name>
    <name type="synonym">Caerostris bankana</name>
    <dbReference type="NCBI Taxonomy" id="172846"/>
    <lineage>
        <taxon>Eukaryota</taxon>
        <taxon>Metazoa</taxon>
        <taxon>Ecdysozoa</taxon>
        <taxon>Arthropoda</taxon>
        <taxon>Chelicerata</taxon>
        <taxon>Arachnida</taxon>
        <taxon>Araneae</taxon>
        <taxon>Araneomorphae</taxon>
        <taxon>Entelegynae</taxon>
        <taxon>Araneoidea</taxon>
        <taxon>Araneidae</taxon>
        <taxon>Caerostris</taxon>
    </lineage>
</organism>
<proteinExistence type="predicted"/>
<dbReference type="EMBL" id="BPLR01016375">
    <property type="protein sequence ID" value="GIY83367.1"/>
    <property type="molecule type" value="Genomic_DNA"/>
</dbReference>
<gene>
    <name evidence="2" type="primary">AVEN_72404_1</name>
    <name evidence="2" type="ORF">CEXT_767711</name>
</gene>